<dbReference type="PANTHER" id="PTHR11567">
    <property type="entry name" value="ACID PHOSPHATASE-RELATED"/>
    <property type="match status" value="1"/>
</dbReference>
<dbReference type="GO" id="GO:0051239">
    <property type="term" value="P:regulation of multicellular organismal process"/>
    <property type="evidence" value="ECO:0007669"/>
    <property type="project" value="UniProtKB-ARBA"/>
</dbReference>
<feature type="compositionally biased region" description="Low complexity" evidence="3">
    <location>
        <begin position="348"/>
        <end position="368"/>
    </location>
</feature>
<dbReference type="Gene3D" id="3.40.50.1240">
    <property type="entry name" value="Phosphoglycerate mutase-like"/>
    <property type="match status" value="2"/>
</dbReference>
<accession>A0A8R1UHP0</accession>
<dbReference type="InterPro" id="IPR001132">
    <property type="entry name" value="SMAD_dom_Dwarfin-type"/>
</dbReference>
<evidence type="ECO:0000313" key="4">
    <source>
        <dbReference type="EnsemblMetazoa" id="PPA21694.1"/>
    </source>
</evidence>
<dbReference type="InterPro" id="IPR017855">
    <property type="entry name" value="SMAD-like_dom_sf"/>
</dbReference>
<dbReference type="InterPro" id="IPR008984">
    <property type="entry name" value="SMAD_FHA_dom_sf"/>
</dbReference>
<dbReference type="SMART" id="SM00524">
    <property type="entry name" value="DWB"/>
    <property type="match status" value="1"/>
</dbReference>
<dbReference type="Pfam" id="PF00328">
    <property type="entry name" value="His_Phos_2"/>
    <property type="match status" value="2"/>
</dbReference>
<dbReference type="SUPFAM" id="SSF49879">
    <property type="entry name" value="SMAD/FHA domain"/>
    <property type="match status" value="1"/>
</dbReference>
<keyword evidence="5" id="KW-1185">Reference proteome</keyword>
<accession>A0A2A6D0A6</accession>
<organism evidence="4 5">
    <name type="scientific">Pristionchus pacificus</name>
    <name type="common">Parasitic nematode worm</name>
    <dbReference type="NCBI Taxonomy" id="54126"/>
    <lineage>
        <taxon>Eukaryota</taxon>
        <taxon>Metazoa</taxon>
        <taxon>Ecdysozoa</taxon>
        <taxon>Nematoda</taxon>
        <taxon>Chromadorea</taxon>
        <taxon>Rhabditida</taxon>
        <taxon>Rhabditina</taxon>
        <taxon>Diplogasteromorpha</taxon>
        <taxon>Diplogasteroidea</taxon>
        <taxon>Neodiplogasteridae</taxon>
        <taxon>Pristionchus</taxon>
    </lineage>
</organism>
<feature type="compositionally biased region" description="Low complexity" evidence="3">
    <location>
        <begin position="320"/>
        <end position="331"/>
    </location>
</feature>
<feature type="region of interest" description="Disordered" evidence="3">
    <location>
        <begin position="309"/>
        <end position="370"/>
    </location>
</feature>
<dbReference type="EnsemblMetazoa" id="PPA21694.1">
    <property type="protein sequence ID" value="PPA21694.1"/>
    <property type="gene ID" value="WBGene00111248"/>
</dbReference>
<dbReference type="GO" id="GO:0003993">
    <property type="term" value="F:acid phosphatase activity"/>
    <property type="evidence" value="ECO:0007669"/>
    <property type="project" value="UniProtKB-EC"/>
</dbReference>
<gene>
    <name evidence="4" type="primary">WBGene00111248</name>
</gene>
<dbReference type="PROSITE" id="PS51076">
    <property type="entry name" value="MH2"/>
    <property type="match status" value="1"/>
</dbReference>
<comment type="catalytic activity">
    <reaction evidence="1">
        <text>a phosphate monoester + H2O = an alcohol + phosphate</text>
        <dbReference type="Rhea" id="RHEA:15017"/>
        <dbReference type="ChEBI" id="CHEBI:15377"/>
        <dbReference type="ChEBI" id="CHEBI:30879"/>
        <dbReference type="ChEBI" id="CHEBI:43474"/>
        <dbReference type="ChEBI" id="CHEBI:67140"/>
        <dbReference type="EC" id="3.1.3.2"/>
    </reaction>
</comment>
<evidence type="ECO:0000313" key="5">
    <source>
        <dbReference type="Proteomes" id="UP000005239"/>
    </source>
</evidence>
<evidence type="ECO:0000256" key="1">
    <source>
        <dbReference type="ARBA" id="ARBA00000032"/>
    </source>
</evidence>
<dbReference type="SUPFAM" id="SSF53254">
    <property type="entry name" value="Phosphoglycerate mutase-like"/>
    <property type="match status" value="2"/>
</dbReference>
<dbReference type="PANTHER" id="PTHR11567:SF210">
    <property type="entry name" value="ACID PHOSPHATASE 5-RELATED"/>
    <property type="match status" value="1"/>
</dbReference>
<dbReference type="AlphaFoldDB" id="A0A2A6D0A6"/>
<feature type="compositionally biased region" description="Low complexity" evidence="3">
    <location>
        <begin position="247"/>
        <end position="275"/>
    </location>
</feature>
<dbReference type="GO" id="GO:0006355">
    <property type="term" value="P:regulation of DNA-templated transcription"/>
    <property type="evidence" value="ECO:0007669"/>
    <property type="project" value="InterPro"/>
</dbReference>
<dbReference type="Proteomes" id="UP000005239">
    <property type="component" value="Unassembled WGS sequence"/>
</dbReference>
<comment type="similarity">
    <text evidence="2">Belongs to the histidine acid phosphatase family.</text>
</comment>
<reference evidence="5" key="1">
    <citation type="journal article" date="2008" name="Nat. Genet.">
        <title>The Pristionchus pacificus genome provides a unique perspective on nematode lifestyle and parasitism.</title>
        <authorList>
            <person name="Dieterich C."/>
            <person name="Clifton S.W."/>
            <person name="Schuster L.N."/>
            <person name="Chinwalla A."/>
            <person name="Delehaunty K."/>
            <person name="Dinkelacker I."/>
            <person name="Fulton L."/>
            <person name="Fulton R."/>
            <person name="Godfrey J."/>
            <person name="Minx P."/>
            <person name="Mitreva M."/>
            <person name="Roeseler W."/>
            <person name="Tian H."/>
            <person name="Witte H."/>
            <person name="Yang S.P."/>
            <person name="Wilson R.K."/>
            <person name="Sommer R.J."/>
        </authorList>
    </citation>
    <scope>NUCLEOTIDE SEQUENCE [LARGE SCALE GENOMIC DNA]</scope>
    <source>
        <strain evidence="5">PS312</strain>
    </source>
</reference>
<sequence length="1229" mass="138152">MALSRSILIERLLHDNNEKACDSRPSTSHAAAVWDDIEAFERDTLLEVEQKLHQLDNLIWGKCIVMERNTRTAKAYFRSNSVSVDGSRADFDGSKFGLRRYGNGRRDETGEKLLDGLGEGFNLRVDSSGDVLLRSPCTVWISRGMKSEMVERGREIRLFDLRTFKTSLLERNSDGDPRRSLLSESIVYIKFTPSPALSCPLWFCLVHLIAVELTTMLHPIGKSSFFLPRVVHFSLGGSSVSTEEEATSSVSSTRSNNAPLHSPYTPSTSPSSHSSTPPPPILKNGRSNNSNKVIDHEYASVMKSLSAARRESGASSPKTSSSILRYSSSSSNDPRSAKLSLPPPPPIRSLLPTSSPAPSSHSSFQSGSDRLLIEDRSRRHHPPSRHRDRSCDPLLERARMAEGGMDQPMISAKQRGGVKKRMERGQAAPAPVGLGMQMGRLSSSVVDLRSLDNFRRPASMKLILSLFLLSAVVADEILFAQTLWRHGDRIPTSTYPSDPYQEDFWGVPWGELTTRGQKQHFLQGQRLRRVYVDGYGLISGTYNRNETVVRSSDYPRCIQSALSNLAGFYAGSPTHPTDIDNWPTDWTPIPIHTVPQDEDRICECPISNKKVSCPVAQKHFEDRIHARNFVDWIALQWKLIADIMLHGGDTLESEFETIAHIYQAISVEREFFNLTLPDWITDEVYDGIESAVETGQDYVVGGGKQTNLIRRNFLDIPAGFDYPEDEVMVKLRGGFLLKEWIDNMQSVINGTNTLHYQAYSGHDYSIVSLLMVLEAKTQLLGLKMPEYASVVACELWRTDKGYSVKFTYSKDEYSEYVPITNLIAGCPSNSDFCALDKFIDGSKKYIPTGIENMILLLILLSSPFIVSAADQLIFVQTLYRHGDRTPTGTYPTDPYQEDFWGVPWGELTTMGMKQHFLQGQRLKRLYVDKEKFLSAKYSRYDTSIRSADTPRCLQSAVANMAGFYSGSPTHPTDVIDWPVDWTPLPIHTIKHNEDRELEAGVNCQRADELVVERVLKRNFLDFIASKWQIIADILLHSGGGYEADFDTLQHIWGAISIEKGVYNLTLPDWITDDFYNELGAAIEEALDYVDGGAGFGYEEETELLRLRAGFFLNEWINNINNAVAGNGLKYYSYSSHDSLVNDFMLLLHAKEALYGKGNSEYAATISCEVWRKSDGYYLKFMYSADAYTDFVPFTRLISGCPQNDDFCSVDAFMTRSQPYRPKSDSECNV</sequence>
<evidence type="ECO:0000256" key="2">
    <source>
        <dbReference type="ARBA" id="ARBA00005375"/>
    </source>
</evidence>
<feature type="region of interest" description="Disordered" evidence="3">
    <location>
        <begin position="242"/>
        <end position="290"/>
    </location>
</feature>
<dbReference type="GO" id="GO:0009791">
    <property type="term" value="P:post-embryonic development"/>
    <property type="evidence" value="ECO:0007669"/>
    <property type="project" value="UniProtKB-ARBA"/>
</dbReference>
<protein>
    <submittedName>
        <fullName evidence="4">Phosphatase</fullName>
    </submittedName>
</protein>
<dbReference type="Gene3D" id="2.60.200.10">
    <property type="match status" value="1"/>
</dbReference>
<dbReference type="GO" id="GO:0050793">
    <property type="term" value="P:regulation of developmental process"/>
    <property type="evidence" value="ECO:0007669"/>
    <property type="project" value="UniProtKB-ARBA"/>
</dbReference>
<dbReference type="InterPro" id="IPR050645">
    <property type="entry name" value="Histidine_acid_phosphatase"/>
</dbReference>
<evidence type="ECO:0000256" key="3">
    <source>
        <dbReference type="SAM" id="MobiDB-lite"/>
    </source>
</evidence>
<dbReference type="InterPro" id="IPR000560">
    <property type="entry name" value="His_Pase_clade-2"/>
</dbReference>
<dbReference type="InterPro" id="IPR029033">
    <property type="entry name" value="His_PPase_superfam"/>
</dbReference>
<dbReference type="GO" id="GO:0016791">
    <property type="term" value="F:phosphatase activity"/>
    <property type="evidence" value="ECO:0000318"/>
    <property type="project" value="GO_Central"/>
</dbReference>
<name>A0A2A6D0A6_PRIPA</name>
<dbReference type="PROSITE" id="PS00616">
    <property type="entry name" value="HIS_ACID_PHOSPHAT_1"/>
    <property type="match status" value="2"/>
</dbReference>
<dbReference type="CDD" id="cd07061">
    <property type="entry name" value="HP_HAP_like"/>
    <property type="match status" value="2"/>
</dbReference>
<proteinExistence type="inferred from homology"/>
<dbReference type="InterPro" id="IPR033379">
    <property type="entry name" value="Acid_Pase_AS"/>
</dbReference>
<reference evidence="4" key="2">
    <citation type="submission" date="2022-06" db="UniProtKB">
        <authorList>
            <consortium name="EnsemblMetazoa"/>
        </authorList>
    </citation>
    <scope>IDENTIFICATION</scope>
    <source>
        <strain evidence="4">PS312</strain>
    </source>
</reference>
<dbReference type="Pfam" id="PF03166">
    <property type="entry name" value="MH2"/>
    <property type="match status" value="1"/>
</dbReference>